<dbReference type="Proteomes" id="UP000001551">
    <property type="component" value="Chromosome"/>
</dbReference>
<gene>
    <name evidence="4" type="ordered locus">Ethha_2519</name>
</gene>
<dbReference type="STRING" id="663278.Ethha_2519"/>
<evidence type="ECO:0000256" key="1">
    <source>
        <dbReference type="PIRSR" id="PIRSR000390-1"/>
    </source>
</evidence>
<dbReference type="CDD" id="cd00616">
    <property type="entry name" value="AHBA_syn"/>
    <property type="match status" value="1"/>
</dbReference>
<name>E6U6E2_ETHHY</name>
<keyword evidence="2 3" id="KW-0663">Pyridoxal phosphate</keyword>
<dbReference type="HOGENOM" id="CLU_033332_0_2_9"/>
<proteinExistence type="inferred from homology"/>
<organism evidence="4 5">
    <name type="scientific">Ethanoligenens harbinense (strain DSM 18485 / JCM 12961 / CGMCC 1.5033 / YUAN-3)</name>
    <dbReference type="NCBI Taxonomy" id="663278"/>
    <lineage>
        <taxon>Bacteria</taxon>
        <taxon>Bacillati</taxon>
        <taxon>Bacillota</taxon>
        <taxon>Clostridia</taxon>
        <taxon>Eubacteriales</taxon>
        <taxon>Oscillospiraceae</taxon>
        <taxon>Ethanoligenens</taxon>
    </lineage>
</organism>
<feature type="active site" description="Proton acceptor" evidence="1">
    <location>
        <position position="182"/>
    </location>
</feature>
<dbReference type="PANTHER" id="PTHR30244">
    <property type="entry name" value="TRANSAMINASE"/>
    <property type="match status" value="1"/>
</dbReference>
<keyword evidence="4" id="KW-0032">Aminotransferase</keyword>
<dbReference type="eggNOG" id="COG0399">
    <property type="taxonomic scope" value="Bacteria"/>
</dbReference>
<sequence length="392" mass="43918">MISFNVPPFVGKELDYIAEAVKVNHKISGDGSFTRKCSAWMQERFGVRRALLVTSGTHALEMAAMLCDIRPGDEVIMPSYTFVSTANAFLLRGAVPVFVDIRPDTLNIDERLIEDAVTEKTRAIVAVHYAGVACEMDTICAIAARHGLTVVEDAAHGFLARYKGRFLGTIGRFGAFSFHETKNYSMGEGGALLLDDAEQSARAEIIREKGTDRSRFFRGEIDKYTWVDIGSSYLPSDLNAAYLFAQLEQAHMIFQDRLRAWAFYRAALADLAEAGCVELPVVPPECAHNAHMFYLKCRDLEERSHLLAWLKEHDVDAVFHYIPLHSSTAGRKYGRFHGEDRYTTRESERICRLPLYFGISAADQMAVVDAVHAFYQHTAVCKTRSADREVLA</sequence>
<dbReference type="Gene3D" id="3.40.640.10">
    <property type="entry name" value="Type I PLP-dependent aspartate aminotransferase-like (Major domain)"/>
    <property type="match status" value="1"/>
</dbReference>
<dbReference type="GO" id="GO:0019180">
    <property type="term" value="F:dTDP-4-amino-4,6-dideoxygalactose transaminase activity"/>
    <property type="evidence" value="ECO:0007669"/>
    <property type="project" value="TreeGrafter"/>
</dbReference>
<evidence type="ECO:0000256" key="2">
    <source>
        <dbReference type="PIRSR" id="PIRSR000390-2"/>
    </source>
</evidence>
<dbReference type="FunFam" id="3.40.640.10:FF:000037">
    <property type="entry name" value="dTDP-4-amino-4,6-dideoxygalactose transaminase"/>
    <property type="match status" value="1"/>
</dbReference>
<evidence type="ECO:0000313" key="4">
    <source>
        <dbReference type="EMBL" id="ADU28012.1"/>
    </source>
</evidence>
<evidence type="ECO:0000256" key="3">
    <source>
        <dbReference type="RuleBase" id="RU004508"/>
    </source>
</evidence>
<keyword evidence="5" id="KW-1185">Reference proteome</keyword>
<dbReference type="EMBL" id="CP002400">
    <property type="protein sequence ID" value="ADU28012.1"/>
    <property type="molecule type" value="Genomic_DNA"/>
</dbReference>
<protein>
    <submittedName>
        <fullName evidence="4">TDP-4-keto-6-deoxy-D-glucose transaminase</fullName>
        <ecNumber evidence="4">2.6.1.50</ecNumber>
    </submittedName>
</protein>
<dbReference type="PIRSF" id="PIRSF000390">
    <property type="entry name" value="PLP_StrS"/>
    <property type="match status" value="1"/>
</dbReference>
<feature type="modified residue" description="N6-(pyridoxal phosphate)lysine" evidence="2">
    <location>
        <position position="182"/>
    </location>
</feature>
<comment type="similarity">
    <text evidence="3">Belongs to the DegT/DnrJ/EryC1 family.</text>
</comment>
<reference evidence="4 5" key="1">
    <citation type="submission" date="2010-12" db="EMBL/GenBank/DDBJ databases">
        <title>Complete sequence of Ethanoligenens harbinense YUAN-3.</title>
        <authorList>
            <person name="Lucas S."/>
            <person name="Copeland A."/>
            <person name="Lapidus A."/>
            <person name="Cheng J.-F."/>
            <person name="Bruce D."/>
            <person name="Goodwin L."/>
            <person name="Pitluck S."/>
            <person name="Chertkov O."/>
            <person name="Misra M."/>
            <person name="Detter J.C."/>
            <person name="Han C."/>
            <person name="Tapia R."/>
            <person name="Land M."/>
            <person name="Hauser L."/>
            <person name="Jeffries C."/>
            <person name="Kyrpides N."/>
            <person name="Ivanova N."/>
            <person name="Mikhailova N."/>
            <person name="Wang A."/>
            <person name="Mouttaki H."/>
            <person name="He Z."/>
            <person name="Zhou J."/>
            <person name="Hemme C.L."/>
            <person name="Woyke T."/>
        </authorList>
    </citation>
    <scope>NUCLEOTIDE SEQUENCE [LARGE SCALE GENOMIC DNA]</scope>
    <source>
        <strain evidence="5">DSM 18485 / JCM 12961 / CGMCC 1.5033 / YUAN-3</strain>
    </source>
</reference>
<dbReference type="RefSeq" id="WP_013486355.1">
    <property type="nucleotide sequence ID" value="NC_014828.1"/>
</dbReference>
<dbReference type="SUPFAM" id="SSF53383">
    <property type="entry name" value="PLP-dependent transferases"/>
    <property type="match status" value="1"/>
</dbReference>
<dbReference type="GO" id="GO:0000271">
    <property type="term" value="P:polysaccharide biosynthetic process"/>
    <property type="evidence" value="ECO:0007669"/>
    <property type="project" value="TreeGrafter"/>
</dbReference>
<dbReference type="PANTHER" id="PTHR30244:SF34">
    <property type="entry name" value="DTDP-4-AMINO-4,6-DIDEOXYGALACTOSE TRANSAMINASE"/>
    <property type="match status" value="1"/>
</dbReference>
<dbReference type="InterPro" id="IPR015424">
    <property type="entry name" value="PyrdxlP-dep_Trfase"/>
</dbReference>
<keyword evidence="4" id="KW-0808">Transferase</keyword>
<dbReference type="InterPro" id="IPR000653">
    <property type="entry name" value="DegT/StrS_aminotransferase"/>
</dbReference>
<dbReference type="AlphaFoldDB" id="E6U6E2"/>
<dbReference type="EC" id="2.6.1.50" evidence="4"/>
<dbReference type="KEGG" id="eha:Ethha_2519"/>
<accession>E6U6E2</accession>
<evidence type="ECO:0000313" key="5">
    <source>
        <dbReference type="Proteomes" id="UP000001551"/>
    </source>
</evidence>
<dbReference type="Pfam" id="PF01041">
    <property type="entry name" value="DegT_DnrJ_EryC1"/>
    <property type="match status" value="1"/>
</dbReference>
<dbReference type="InterPro" id="IPR012749">
    <property type="entry name" value="WecE-like"/>
</dbReference>
<dbReference type="NCBIfam" id="NF008687">
    <property type="entry name" value="PRK11706.1"/>
    <property type="match status" value="1"/>
</dbReference>
<dbReference type="InterPro" id="IPR015421">
    <property type="entry name" value="PyrdxlP-dep_Trfase_major"/>
</dbReference>
<dbReference type="NCBIfam" id="TIGR02379">
    <property type="entry name" value="ECA_wecE"/>
    <property type="match status" value="1"/>
</dbReference>
<dbReference type="GO" id="GO:0030170">
    <property type="term" value="F:pyridoxal phosphate binding"/>
    <property type="evidence" value="ECO:0007669"/>
    <property type="project" value="TreeGrafter"/>
</dbReference>
<dbReference type="GO" id="GO:0047310">
    <property type="term" value="F:glutamine-scyllo-inositol transaminase activity"/>
    <property type="evidence" value="ECO:0007669"/>
    <property type="project" value="UniProtKB-EC"/>
</dbReference>